<gene>
    <name evidence="2" type="ORF">FTOL_10112</name>
</gene>
<accession>A0AAE8MFN5</accession>
<comment type="caution">
    <text evidence="2">The sequence shown here is derived from an EMBL/GenBank/DDBJ whole genome shotgun (WGS) entry which is preliminary data.</text>
</comment>
<protein>
    <submittedName>
        <fullName evidence="2">Uncharacterized protein</fullName>
    </submittedName>
</protein>
<name>A0AAE8MFN5_9HYPO</name>
<dbReference type="Proteomes" id="UP001187734">
    <property type="component" value="Unassembled WGS sequence"/>
</dbReference>
<dbReference type="AlphaFoldDB" id="A0AAE8MFN5"/>
<sequence length="72" mass="7545">MPGCIQASRAVPLCIYRAWSALGVQQEANPLTQANMGAMGTTGPPKTSPPAFRSITGNSQTLPNPPTLPRQP</sequence>
<evidence type="ECO:0000256" key="1">
    <source>
        <dbReference type="SAM" id="MobiDB-lite"/>
    </source>
</evidence>
<evidence type="ECO:0000313" key="3">
    <source>
        <dbReference type="Proteomes" id="UP001187734"/>
    </source>
</evidence>
<organism evidence="2 3">
    <name type="scientific">Fusarium torulosum</name>
    <dbReference type="NCBI Taxonomy" id="33205"/>
    <lineage>
        <taxon>Eukaryota</taxon>
        <taxon>Fungi</taxon>
        <taxon>Dikarya</taxon>
        <taxon>Ascomycota</taxon>
        <taxon>Pezizomycotina</taxon>
        <taxon>Sordariomycetes</taxon>
        <taxon>Hypocreomycetidae</taxon>
        <taxon>Hypocreales</taxon>
        <taxon>Nectriaceae</taxon>
        <taxon>Fusarium</taxon>
    </lineage>
</organism>
<reference evidence="2" key="1">
    <citation type="submission" date="2018-03" db="EMBL/GenBank/DDBJ databases">
        <authorList>
            <person name="Guldener U."/>
        </authorList>
    </citation>
    <scope>NUCLEOTIDE SEQUENCE</scope>
</reference>
<keyword evidence="3" id="KW-1185">Reference proteome</keyword>
<feature type="compositionally biased region" description="Pro residues" evidence="1">
    <location>
        <begin position="63"/>
        <end position="72"/>
    </location>
</feature>
<proteinExistence type="predicted"/>
<feature type="region of interest" description="Disordered" evidence="1">
    <location>
        <begin position="33"/>
        <end position="72"/>
    </location>
</feature>
<evidence type="ECO:0000313" key="2">
    <source>
        <dbReference type="EMBL" id="SPJ83547.1"/>
    </source>
</evidence>
<dbReference type="EMBL" id="ONZP01000379">
    <property type="protein sequence ID" value="SPJ83547.1"/>
    <property type="molecule type" value="Genomic_DNA"/>
</dbReference>